<keyword evidence="3" id="KW-1185">Reference proteome</keyword>
<name>A0ABT6SNA7_9ACTN</name>
<reference evidence="2 3" key="1">
    <citation type="submission" date="2023-05" db="EMBL/GenBank/DDBJ databases">
        <title>Draft genome sequence of Streptomyces sp. B-S-A12 isolated from a cave soil in Thailand.</title>
        <authorList>
            <person name="Chamroensaksri N."/>
            <person name="Muangham S."/>
        </authorList>
    </citation>
    <scope>NUCLEOTIDE SEQUENCE [LARGE SCALE GENOMIC DNA]</scope>
    <source>
        <strain evidence="2 3">B-S-A12</strain>
    </source>
</reference>
<dbReference type="InterPro" id="IPR003779">
    <property type="entry name" value="CMD-like"/>
</dbReference>
<dbReference type="Gene3D" id="1.20.1290.10">
    <property type="entry name" value="AhpD-like"/>
    <property type="match status" value="1"/>
</dbReference>
<evidence type="ECO:0000313" key="2">
    <source>
        <dbReference type="EMBL" id="MDI3417101.1"/>
    </source>
</evidence>
<feature type="domain" description="Carboxymuconolactone decarboxylase-like" evidence="1">
    <location>
        <begin position="58"/>
        <end position="110"/>
    </location>
</feature>
<dbReference type="EMBL" id="JASCIS010000001">
    <property type="protein sequence ID" value="MDI3417101.1"/>
    <property type="molecule type" value="Genomic_DNA"/>
</dbReference>
<dbReference type="SUPFAM" id="SSF69118">
    <property type="entry name" value="AhpD-like"/>
    <property type="match status" value="1"/>
</dbReference>
<dbReference type="InterPro" id="IPR029032">
    <property type="entry name" value="AhpD-like"/>
</dbReference>
<sequence length="174" mass="18832">MEFASPDVAFVEHTIESAPVGSRRALHRIERNLGHVPPVARRLAESPQLLDGFRRLSSAFEQSTLDPKARETVIMAVAVRNDCQVCVAMHTAKLAALGAPQGMVDALCGQRPLDDERLESVRRFTLAVLASAGAVSEAELSDFLAHGHTRRNALEVVLGIGTYTMSTFANRLVG</sequence>
<dbReference type="Pfam" id="PF02627">
    <property type="entry name" value="CMD"/>
    <property type="match status" value="1"/>
</dbReference>
<proteinExistence type="predicted"/>
<evidence type="ECO:0000259" key="1">
    <source>
        <dbReference type="Pfam" id="PF02627"/>
    </source>
</evidence>
<dbReference type="NCBIfam" id="TIGR00778">
    <property type="entry name" value="ahpD_dom"/>
    <property type="match status" value="1"/>
</dbReference>
<gene>
    <name evidence="2" type="ORF">QIT00_00745</name>
</gene>
<organism evidence="2 3">
    <name type="scientific">Streptomyces luteolus</name>
    <dbReference type="NCBI Taxonomy" id="3043615"/>
    <lineage>
        <taxon>Bacteria</taxon>
        <taxon>Bacillati</taxon>
        <taxon>Actinomycetota</taxon>
        <taxon>Actinomycetes</taxon>
        <taxon>Kitasatosporales</taxon>
        <taxon>Streptomycetaceae</taxon>
        <taxon>Streptomyces</taxon>
    </lineage>
</organism>
<dbReference type="PANTHER" id="PTHR35446:SF3">
    <property type="entry name" value="CMD DOMAIN-CONTAINING PROTEIN"/>
    <property type="match status" value="1"/>
</dbReference>
<comment type="caution">
    <text evidence="2">The sequence shown here is derived from an EMBL/GenBank/DDBJ whole genome shotgun (WGS) entry which is preliminary data.</text>
</comment>
<dbReference type="RefSeq" id="WP_282533024.1">
    <property type="nucleotide sequence ID" value="NZ_JASCIS010000001.1"/>
</dbReference>
<dbReference type="PANTHER" id="PTHR35446">
    <property type="entry name" value="SI:CH211-175M2.5"/>
    <property type="match status" value="1"/>
</dbReference>
<accession>A0ABT6SNA7</accession>
<evidence type="ECO:0000313" key="3">
    <source>
        <dbReference type="Proteomes" id="UP001237105"/>
    </source>
</evidence>
<dbReference type="Proteomes" id="UP001237105">
    <property type="component" value="Unassembled WGS sequence"/>
</dbReference>
<dbReference type="InterPro" id="IPR004675">
    <property type="entry name" value="AhpD_core"/>
</dbReference>
<protein>
    <submittedName>
        <fullName evidence="2">Carboxymuconolactone decarboxylase family protein</fullName>
    </submittedName>
</protein>